<dbReference type="GO" id="GO:0046872">
    <property type="term" value="F:metal ion binding"/>
    <property type="evidence" value="ECO:0007669"/>
    <property type="project" value="UniProtKB-KW"/>
</dbReference>
<organism evidence="3 4">
    <name type="scientific">Halomonas campaniensis</name>
    <dbReference type="NCBI Taxonomy" id="213554"/>
    <lineage>
        <taxon>Bacteria</taxon>
        <taxon>Pseudomonadati</taxon>
        <taxon>Pseudomonadota</taxon>
        <taxon>Gammaproteobacteria</taxon>
        <taxon>Oceanospirillales</taxon>
        <taxon>Halomonadaceae</taxon>
        <taxon>Halomonas</taxon>
    </lineage>
</organism>
<evidence type="ECO:0000256" key="1">
    <source>
        <dbReference type="ARBA" id="ARBA00022723"/>
    </source>
</evidence>
<evidence type="ECO:0000313" key="3">
    <source>
        <dbReference type="EMBL" id="MBB3332316.1"/>
    </source>
</evidence>
<name>A0A7W5PCR8_9GAMM</name>
<dbReference type="Gene3D" id="3.40.50.1400">
    <property type="match status" value="2"/>
</dbReference>
<accession>A0A7W5PCR8</accession>
<protein>
    <submittedName>
        <fullName evidence="3">Sirohydrochlorin ferrochelatase</fullName>
    </submittedName>
</protein>
<dbReference type="PANTHER" id="PTHR33542">
    <property type="entry name" value="SIROHYDROCHLORIN FERROCHELATASE, CHLOROPLASTIC"/>
    <property type="match status" value="1"/>
</dbReference>
<gene>
    <name evidence="3" type="ORF">BDK63_003210</name>
</gene>
<dbReference type="InterPro" id="IPR002762">
    <property type="entry name" value="CbiX-like"/>
</dbReference>
<sequence length="295" mass="31320">MRKILLVDNGSLRAQATLNLRRLALALGQATGQEVEAASLLHSYKIPAEELDGEKAVSLGPRAEQLAEEGATELVILPFFFGPSQALTRYLPERLAEVQARHPRLAVKVALPLVESQAPVDLRLARLLADNVREQITGPSRPKVVLVDHGSPIPEVTAVRNYLAGQLSVLLSDEAECVTFASMERRDGDAYRFNEPLLEDLLAAEAMAGSEVILAMLFLSPGRHAGEGGDIAEICAQAMAESPGLRVTPTRLAGEHDGIVAILATRLEQGLAGTPLLLSLPAAQGLEAVTGGPSV</sequence>
<dbReference type="Proteomes" id="UP000553442">
    <property type="component" value="Unassembled WGS sequence"/>
</dbReference>
<dbReference type="GO" id="GO:0016829">
    <property type="term" value="F:lyase activity"/>
    <property type="evidence" value="ECO:0007669"/>
    <property type="project" value="UniProtKB-KW"/>
</dbReference>
<evidence type="ECO:0000256" key="2">
    <source>
        <dbReference type="ARBA" id="ARBA00023239"/>
    </source>
</evidence>
<evidence type="ECO:0000313" key="4">
    <source>
        <dbReference type="Proteomes" id="UP000553442"/>
    </source>
</evidence>
<dbReference type="Pfam" id="PF01903">
    <property type="entry name" value="CbiX"/>
    <property type="match status" value="1"/>
</dbReference>
<dbReference type="PANTHER" id="PTHR33542:SF3">
    <property type="entry name" value="SIROHYDROCHLORIN FERROCHELATASE, CHLOROPLASTIC"/>
    <property type="match status" value="1"/>
</dbReference>
<dbReference type="EMBL" id="JACHZF010000028">
    <property type="protein sequence ID" value="MBB3332316.1"/>
    <property type="molecule type" value="Genomic_DNA"/>
</dbReference>
<keyword evidence="2" id="KW-0456">Lyase</keyword>
<dbReference type="AlphaFoldDB" id="A0A7W5PCR8"/>
<proteinExistence type="predicted"/>
<dbReference type="SUPFAM" id="SSF53800">
    <property type="entry name" value="Chelatase"/>
    <property type="match status" value="1"/>
</dbReference>
<reference evidence="3 4" key="1">
    <citation type="submission" date="2020-08" db="EMBL/GenBank/DDBJ databases">
        <title>Genomic Encyclopedia of Archaeal and Bacterial Type Strains, Phase II (KMG-II): from individual species to whole genera.</title>
        <authorList>
            <person name="Goeker M."/>
        </authorList>
    </citation>
    <scope>NUCLEOTIDE SEQUENCE [LARGE SCALE GENOMIC DNA]</scope>
    <source>
        <strain evidence="3 4">5AG</strain>
    </source>
</reference>
<comment type="caution">
    <text evidence="3">The sequence shown here is derived from an EMBL/GenBank/DDBJ whole genome shotgun (WGS) entry which is preliminary data.</text>
</comment>
<keyword evidence="4" id="KW-1185">Reference proteome</keyword>
<keyword evidence="1" id="KW-0479">Metal-binding</keyword>
<dbReference type="InterPro" id="IPR050963">
    <property type="entry name" value="Sirohydro_Cobaltochel/CbiX"/>
</dbReference>
<dbReference type="RefSeq" id="WP_183333717.1">
    <property type="nucleotide sequence ID" value="NZ_JACHZF010000028.1"/>
</dbReference>